<proteinExistence type="predicted"/>
<organism evidence="1 2">
    <name type="scientific">Actinophytocola gossypii</name>
    <dbReference type="NCBI Taxonomy" id="2812003"/>
    <lineage>
        <taxon>Bacteria</taxon>
        <taxon>Bacillati</taxon>
        <taxon>Actinomycetota</taxon>
        <taxon>Actinomycetes</taxon>
        <taxon>Pseudonocardiales</taxon>
        <taxon>Pseudonocardiaceae</taxon>
    </lineage>
</organism>
<dbReference type="Proteomes" id="UP001156441">
    <property type="component" value="Unassembled WGS sequence"/>
</dbReference>
<evidence type="ECO:0000313" key="1">
    <source>
        <dbReference type="EMBL" id="MCT2584561.1"/>
    </source>
</evidence>
<protein>
    <recommendedName>
        <fullName evidence="3">PPM-type phosphatase domain-containing protein</fullName>
    </recommendedName>
</protein>
<gene>
    <name evidence="1" type="ORF">JT362_15660</name>
</gene>
<dbReference type="EMBL" id="JAFFZE010000012">
    <property type="protein sequence ID" value="MCT2584561.1"/>
    <property type="molecule type" value="Genomic_DNA"/>
</dbReference>
<keyword evidence="2" id="KW-1185">Reference proteome</keyword>
<reference evidence="1 2" key="1">
    <citation type="submission" date="2021-02" db="EMBL/GenBank/DDBJ databases">
        <title>Actinophytocola xerophila sp. nov., isolated from soil of cotton cropping field.</title>
        <authorList>
            <person name="Huang R."/>
            <person name="Chen X."/>
            <person name="Ge X."/>
            <person name="Liu W."/>
        </authorList>
    </citation>
    <scope>NUCLEOTIDE SEQUENCE [LARGE SCALE GENOMIC DNA]</scope>
    <source>
        <strain evidence="1 2">S1-96</strain>
    </source>
</reference>
<comment type="caution">
    <text evidence="1">The sequence shown here is derived from an EMBL/GenBank/DDBJ whole genome shotgun (WGS) entry which is preliminary data.</text>
</comment>
<accession>A0ABT2JA25</accession>
<dbReference type="RefSeq" id="WP_260191956.1">
    <property type="nucleotide sequence ID" value="NZ_JAFFZE010000012.1"/>
</dbReference>
<evidence type="ECO:0000313" key="2">
    <source>
        <dbReference type="Proteomes" id="UP001156441"/>
    </source>
</evidence>
<evidence type="ECO:0008006" key="3">
    <source>
        <dbReference type="Google" id="ProtNLM"/>
    </source>
</evidence>
<sequence>MLVRCSSAIRSIWSTRSSGVGMPSISARSGVRHEYREHVGASALADVAELAVRAAGSRHAVVALVLRRDTTVALRRRRTAMPTDVAV</sequence>
<name>A0ABT2JA25_9PSEU</name>